<feature type="binding site" evidence="5">
    <location>
        <position position="286"/>
    </location>
    <ligand>
        <name>S-adenosyl-L-methionine</name>
        <dbReference type="ChEBI" id="CHEBI:59789"/>
    </ligand>
</feature>
<protein>
    <recommendedName>
        <fullName evidence="6">SAM-dependent MTase RsmB/NOP-type domain-containing protein</fullName>
    </recommendedName>
</protein>
<keyword evidence="8" id="KW-1185">Reference proteome</keyword>
<proteinExistence type="inferred from homology"/>
<dbReference type="Proteomes" id="UP001515480">
    <property type="component" value="Unassembled WGS sequence"/>
</dbReference>
<feature type="binding site" evidence="5">
    <location>
        <begin position="216"/>
        <end position="222"/>
    </location>
    <ligand>
        <name>S-adenosyl-L-methionine</name>
        <dbReference type="ChEBI" id="CHEBI:59789"/>
    </ligand>
</feature>
<sequence>MAAARLAAVLQGASVKSLCHARRAEYALITETLKRRPLLERALSHAGVGEADNPRLHAAHLLLAHEALYGRGLRHAAVRDLARASHALPALRTLLRWSRALLKAKSAAGTRRPPPAAALPRYARVNTLRSSVDGACAALVREGYTLLAAPASPSAPGPGEAWVDREVPSLLVLPPRAELHGHAMVRRAALVLQEKASAMAPVALAPAAGGLVVDACAAPGNKTSQLAALAAEGRVVACERDGARAATLRRRVEEAAEGRVSVRCVDFLQLDPQSEEMRGVESVLLDPSCSGSGIVERGAAHGAAEHPSPSDGAARLSALAAMQLRLLRHALSFPAARAVVYSTCSVHPIENELVVAAALGAARGWRLAAPAALRRWKCRGLPLGGLDAEQCERLVRAAPFVQTNGFFIARFERCGP</sequence>
<dbReference type="GO" id="GO:0005730">
    <property type="term" value="C:nucleolus"/>
    <property type="evidence" value="ECO:0007669"/>
    <property type="project" value="TreeGrafter"/>
</dbReference>
<evidence type="ECO:0000256" key="3">
    <source>
        <dbReference type="ARBA" id="ARBA00022691"/>
    </source>
</evidence>
<evidence type="ECO:0000256" key="1">
    <source>
        <dbReference type="ARBA" id="ARBA00022603"/>
    </source>
</evidence>
<dbReference type="PANTHER" id="PTHR22807">
    <property type="entry name" value="NOP2 YEAST -RELATED NOL1/NOP2/FMU SUN DOMAIN-CONTAINING"/>
    <property type="match status" value="1"/>
</dbReference>
<comment type="similarity">
    <text evidence="5">Belongs to the class I-like SAM-binding methyltransferase superfamily. RsmB/NOP family.</text>
</comment>
<keyword evidence="3 5" id="KW-0949">S-adenosyl-L-methionine</keyword>
<dbReference type="InterPro" id="IPR001678">
    <property type="entry name" value="MeTrfase_RsmB-F_NOP2_dom"/>
</dbReference>
<evidence type="ECO:0000256" key="5">
    <source>
        <dbReference type="PROSITE-ProRule" id="PRU01023"/>
    </source>
</evidence>
<evidence type="ECO:0000256" key="2">
    <source>
        <dbReference type="ARBA" id="ARBA00022679"/>
    </source>
</evidence>
<keyword evidence="4 5" id="KW-0694">RNA-binding</keyword>
<gene>
    <name evidence="7" type="ORF">AB1Y20_017936</name>
</gene>
<dbReference type="Gene3D" id="3.30.70.1170">
    <property type="entry name" value="Sun protein, domain 3"/>
    <property type="match status" value="1"/>
</dbReference>
<dbReference type="AlphaFoldDB" id="A0AB34JPI6"/>
<comment type="caution">
    <text evidence="7">The sequence shown here is derived from an EMBL/GenBank/DDBJ whole genome shotgun (WGS) entry which is preliminary data.</text>
</comment>
<dbReference type="PRINTS" id="PR02008">
    <property type="entry name" value="RCMTFAMILY"/>
</dbReference>
<evidence type="ECO:0000313" key="8">
    <source>
        <dbReference type="Proteomes" id="UP001515480"/>
    </source>
</evidence>
<dbReference type="CDD" id="cd02440">
    <property type="entry name" value="AdoMet_MTases"/>
    <property type="match status" value="1"/>
</dbReference>
<evidence type="ECO:0000256" key="4">
    <source>
        <dbReference type="ARBA" id="ARBA00022884"/>
    </source>
</evidence>
<feature type="binding site" evidence="5">
    <location>
        <position position="239"/>
    </location>
    <ligand>
        <name>S-adenosyl-L-methionine</name>
        <dbReference type="ChEBI" id="CHEBI:59789"/>
    </ligand>
</feature>
<dbReference type="GO" id="GO:0070475">
    <property type="term" value="P:rRNA base methylation"/>
    <property type="evidence" value="ECO:0007669"/>
    <property type="project" value="TreeGrafter"/>
</dbReference>
<dbReference type="PROSITE" id="PS51686">
    <property type="entry name" value="SAM_MT_RSMB_NOP"/>
    <property type="match status" value="1"/>
</dbReference>
<feature type="domain" description="SAM-dependent MTase RsmB/NOP-type" evidence="6">
    <location>
        <begin position="111"/>
        <end position="414"/>
    </location>
</feature>
<accession>A0AB34JPI6</accession>
<dbReference type="Pfam" id="PF21148">
    <property type="entry name" value="NSUN5_fdxn-like"/>
    <property type="match status" value="1"/>
</dbReference>
<evidence type="ECO:0000313" key="7">
    <source>
        <dbReference type="EMBL" id="KAL1522973.1"/>
    </source>
</evidence>
<dbReference type="InterPro" id="IPR049561">
    <property type="entry name" value="NSUN5_7_fdxn-like"/>
</dbReference>
<feature type="binding site" evidence="5">
    <location>
        <position position="266"/>
    </location>
    <ligand>
        <name>S-adenosyl-L-methionine</name>
        <dbReference type="ChEBI" id="CHEBI:59789"/>
    </ligand>
</feature>
<dbReference type="InterPro" id="IPR049560">
    <property type="entry name" value="MeTrfase_RsmB-F_NOP2_cat"/>
</dbReference>
<dbReference type="PANTHER" id="PTHR22807:SF4">
    <property type="entry name" value="28S RRNA (CYTOSINE-C(5))-METHYLTRANSFERASE"/>
    <property type="match status" value="1"/>
</dbReference>
<dbReference type="InterPro" id="IPR023267">
    <property type="entry name" value="RCMT"/>
</dbReference>
<dbReference type="SUPFAM" id="SSF53335">
    <property type="entry name" value="S-adenosyl-L-methionine-dependent methyltransferases"/>
    <property type="match status" value="1"/>
</dbReference>
<keyword evidence="2 5" id="KW-0808">Transferase</keyword>
<dbReference type="Gene3D" id="3.40.50.150">
    <property type="entry name" value="Vaccinia Virus protein VP39"/>
    <property type="match status" value="1"/>
</dbReference>
<organism evidence="7 8">
    <name type="scientific">Prymnesium parvum</name>
    <name type="common">Toxic golden alga</name>
    <dbReference type="NCBI Taxonomy" id="97485"/>
    <lineage>
        <taxon>Eukaryota</taxon>
        <taxon>Haptista</taxon>
        <taxon>Haptophyta</taxon>
        <taxon>Prymnesiophyceae</taxon>
        <taxon>Prymnesiales</taxon>
        <taxon>Prymnesiaceae</taxon>
        <taxon>Prymnesium</taxon>
    </lineage>
</organism>
<dbReference type="EMBL" id="JBGBPQ010000006">
    <property type="protein sequence ID" value="KAL1522973.1"/>
    <property type="molecule type" value="Genomic_DNA"/>
</dbReference>
<evidence type="ECO:0000259" key="6">
    <source>
        <dbReference type="PROSITE" id="PS51686"/>
    </source>
</evidence>
<dbReference type="GO" id="GO:0003723">
    <property type="term" value="F:RNA binding"/>
    <property type="evidence" value="ECO:0007669"/>
    <property type="project" value="UniProtKB-UniRule"/>
</dbReference>
<dbReference type="GO" id="GO:0008173">
    <property type="term" value="F:RNA methyltransferase activity"/>
    <property type="evidence" value="ECO:0007669"/>
    <property type="project" value="InterPro"/>
</dbReference>
<name>A0AB34JPI6_PRYPA</name>
<dbReference type="Pfam" id="PF01189">
    <property type="entry name" value="Methyltr_RsmB-F"/>
    <property type="match status" value="1"/>
</dbReference>
<reference evidence="7 8" key="1">
    <citation type="journal article" date="2024" name="Science">
        <title>Giant polyketide synthase enzymes in the biosynthesis of giant marine polyether toxins.</title>
        <authorList>
            <person name="Fallon T.R."/>
            <person name="Shende V.V."/>
            <person name="Wierzbicki I.H."/>
            <person name="Pendleton A.L."/>
            <person name="Watervoot N.F."/>
            <person name="Auber R.P."/>
            <person name="Gonzalez D.J."/>
            <person name="Wisecaver J.H."/>
            <person name="Moore B.S."/>
        </authorList>
    </citation>
    <scope>NUCLEOTIDE SEQUENCE [LARGE SCALE GENOMIC DNA]</scope>
    <source>
        <strain evidence="7 8">12B1</strain>
    </source>
</reference>
<dbReference type="InterPro" id="IPR029063">
    <property type="entry name" value="SAM-dependent_MTases_sf"/>
</dbReference>
<keyword evidence="1 5" id="KW-0489">Methyltransferase</keyword>
<feature type="active site" description="Nucleophile" evidence="5">
    <location>
        <position position="344"/>
    </location>
</feature>